<reference evidence="3 4" key="1">
    <citation type="journal article" date="2025" name="Microbiol. Resour. Announc.">
        <title>Draft genome sequences for Neonectria magnoliae and Neonectria punicea, canker pathogens of Liriodendron tulipifera and Acer saccharum in West Virginia.</title>
        <authorList>
            <person name="Petronek H.M."/>
            <person name="Kasson M.T."/>
            <person name="Metheny A.M."/>
            <person name="Stauder C.M."/>
            <person name="Lovett B."/>
            <person name="Lynch S.C."/>
            <person name="Garnas J.R."/>
            <person name="Kasson L.R."/>
            <person name="Stajich J.E."/>
        </authorList>
    </citation>
    <scope>NUCLEOTIDE SEQUENCE [LARGE SCALE GENOMIC DNA]</scope>
    <source>
        <strain evidence="3 4">NRRL 64651</strain>
    </source>
</reference>
<keyword evidence="1" id="KW-0732">Signal</keyword>
<dbReference type="EMBL" id="JAZAVK010000038">
    <property type="protein sequence ID" value="KAK7428669.1"/>
    <property type="molecule type" value="Genomic_DNA"/>
</dbReference>
<gene>
    <name evidence="3" type="ORF">QQZ08_004763</name>
</gene>
<evidence type="ECO:0000313" key="3">
    <source>
        <dbReference type="EMBL" id="KAK7428669.1"/>
    </source>
</evidence>
<keyword evidence="4" id="KW-1185">Reference proteome</keyword>
<dbReference type="Proteomes" id="UP001498421">
    <property type="component" value="Unassembled WGS sequence"/>
</dbReference>
<organism evidence="3 4">
    <name type="scientific">Neonectria magnoliae</name>
    <dbReference type="NCBI Taxonomy" id="2732573"/>
    <lineage>
        <taxon>Eukaryota</taxon>
        <taxon>Fungi</taxon>
        <taxon>Dikarya</taxon>
        <taxon>Ascomycota</taxon>
        <taxon>Pezizomycotina</taxon>
        <taxon>Sordariomycetes</taxon>
        <taxon>Hypocreomycetidae</taxon>
        <taxon>Hypocreales</taxon>
        <taxon>Nectriaceae</taxon>
        <taxon>Neonectria</taxon>
    </lineage>
</organism>
<dbReference type="InterPro" id="IPR010895">
    <property type="entry name" value="CHRD"/>
</dbReference>
<feature type="signal peptide" evidence="1">
    <location>
        <begin position="1"/>
        <end position="16"/>
    </location>
</feature>
<evidence type="ECO:0000256" key="1">
    <source>
        <dbReference type="SAM" id="SignalP"/>
    </source>
</evidence>
<comment type="caution">
    <text evidence="3">The sequence shown here is derived from an EMBL/GenBank/DDBJ whole genome shotgun (WGS) entry which is preliminary data.</text>
</comment>
<sequence>MKFSLAAIALSALAHASPVPVEDHSNSKRLLIQQPSSSPFEYTSTFNIVATPDKVVNAENQFTGGLEGATGIFKFGLNSREDVICYNITLLGFRGEFQSPAKTATHIHEAVKGKAGPPRQLIESRIAFPNPVGDEHRRNSVGCLKGPFETGVIVEDKDTGAGFTVKQIEKNPSGFFADTHSSLAVPGAVRGQLDSGNKKGSIIDLTITI</sequence>
<proteinExistence type="predicted"/>
<accession>A0ABR1I631</accession>
<name>A0ABR1I631_9HYPO</name>
<feature type="chain" id="PRO_5045633329" description="CHRD domain-containing protein" evidence="1">
    <location>
        <begin position="17"/>
        <end position="209"/>
    </location>
</feature>
<protein>
    <recommendedName>
        <fullName evidence="2">CHRD domain-containing protein</fullName>
    </recommendedName>
</protein>
<evidence type="ECO:0000313" key="4">
    <source>
        <dbReference type="Proteomes" id="UP001498421"/>
    </source>
</evidence>
<evidence type="ECO:0000259" key="2">
    <source>
        <dbReference type="SMART" id="SM00754"/>
    </source>
</evidence>
<dbReference type="SMART" id="SM00754">
    <property type="entry name" value="CHRD"/>
    <property type="match status" value="1"/>
</dbReference>
<feature type="domain" description="CHRD" evidence="2">
    <location>
        <begin position="44"/>
        <end position="195"/>
    </location>
</feature>
<dbReference type="Pfam" id="PF07452">
    <property type="entry name" value="CHRD"/>
    <property type="match status" value="1"/>
</dbReference>